<dbReference type="KEGG" id="bhc:JFL75_05020"/>
<evidence type="ECO:0000256" key="3">
    <source>
        <dbReference type="PIRSR" id="PIRSR000103-1"/>
    </source>
</evidence>
<dbReference type="InterPro" id="IPR013328">
    <property type="entry name" value="6PGD_dom2"/>
</dbReference>
<organism evidence="6 7">
    <name type="scientific">Breznakiella homolactica</name>
    <dbReference type="NCBI Taxonomy" id="2798577"/>
    <lineage>
        <taxon>Bacteria</taxon>
        <taxon>Pseudomonadati</taxon>
        <taxon>Spirochaetota</taxon>
        <taxon>Spirochaetia</taxon>
        <taxon>Spirochaetales</taxon>
        <taxon>Breznakiellaceae</taxon>
        <taxon>Breznakiella</taxon>
    </lineage>
</organism>
<dbReference type="PIRSF" id="PIRSF000103">
    <property type="entry name" value="HIBADH"/>
    <property type="match status" value="1"/>
</dbReference>
<protein>
    <submittedName>
        <fullName evidence="6">NAD(P)-dependent oxidoreductase</fullName>
    </submittedName>
</protein>
<dbReference type="PANTHER" id="PTHR43060:SF15">
    <property type="entry name" value="3-HYDROXYISOBUTYRATE DEHYDROGENASE-LIKE 1, MITOCHONDRIAL-RELATED"/>
    <property type="match status" value="1"/>
</dbReference>
<dbReference type="PANTHER" id="PTHR43060">
    <property type="entry name" value="3-HYDROXYISOBUTYRATE DEHYDROGENASE-LIKE 1, MITOCHONDRIAL-RELATED"/>
    <property type="match status" value="1"/>
</dbReference>
<dbReference type="InterPro" id="IPR008927">
    <property type="entry name" value="6-PGluconate_DH-like_C_sf"/>
</dbReference>
<dbReference type="EMBL" id="CP067089">
    <property type="protein sequence ID" value="QQO10285.1"/>
    <property type="molecule type" value="Genomic_DNA"/>
</dbReference>
<keyword evidence="7" id="KW-1185">Reference proteome</keyword>
<dbReference type="Gene3D" id="1.10.1040.10">
    <property type="entry name" value="N-(1-d-carboxylethyl)-l-norvaline Dehydrogenase, domain 2"/>
    <property type="match status" value="1"/>
</dbReference>
<dbReference type="Pfam" id="PF03446">
    <property type="entry name" value="NAD_binding_2"/>
    <property type="match status" value="1"/>
</dbReference>
<evidence type="ECO:0000259" key="4">
    <source>
        <dbReference type="Pfam" id="PF03446"/>
    </source>
</evidence>
<keyword evidence="2" id="KW-0520">NAD</keyword>
<evidence type="ECO:0000259" key="5">
    <source>
        <dbReference type="Pfam" id="PF14833"/>
    </source>
</evidence>
<feature type="domain" description="6-phosphogluconate dehydrogenase NADP-binding" evidence="4">
    <location>
        <begin position="3"/>
        <end position="160"/>
    </location>
</feature>
<feature type="domain" description="3-hydroxyisobutyrate dehydrogenase-like NAD-binding" evidence="5">
    <location>
        <begin position="165"/>
        <end position="278"/>
    </location>
</feature>
<dbReference type="Proteomes" id="UP000595917">
    <property type="component" value="Chromosome"/>
</dbReference>
<evidence type="ECO:0000256" key="2">
    <source>
        <dbReference type="ARBA" id="ARBA00023027"/>
    </source>
</evidence>
<dbReference type="InterPro" id="IPR015815">
    <property type="entry name" value="HIBADH-related"/>
</dbReference>
<dbReference type="RefSeq" id="WP_215627589.1">
    <property type="nucleotide sequence ID" value="NZ_CP067089.2"/>
</dbReference>
<dbReference type="InterPro" id="IPR036291">
    <property type="entry name" value="NAD(P)-bd_dom_sf"/>
</dbReference>
<dbReference type="Pfam" id="PF14833">
    <property type="entry name" value="NAD_binding_11"/>
    <property type="match status" value="1"/>
</dbReference>
<keyword evidence="1" id="KW-0560">Oxidoreductase</keyword>
<dbReference type="GO" id="GO:0051287">
    <property type="term" value="F:NAD binding"/>
    <property type="evidence" value="ECO:0007669"/>
    <property type="project" value="InterPro"/>
</dbReference>
<proteinExistence type="predicted"/>
<feature type="active site" evidence="3">
    <location>
        <position position="171"/>
    </location>
</feature>
<dbReference type="SUPFAM" id="SSF48179">
    <property type="entry name" value="6-phosphogluconate dehydrogenase C-terminal domain-like"/>
    <property type="match status" value="1"/>
</dbReference>
<evidence type="ECO:0000313" key="7">
    <source>
        <dbReference type="Proteomes" id="UP000595917"/>
    </source>
</evidence>
<dbReference type="InterPro" id="IPR029154">
    <property type="entry name" value="HIBADH-like_NADP-bd"/>
</dbReference>
<name>A0A7T7XPU2_9SPIR</name>
<dbReference type="SUPFAM" id="SSF51735">
    <property type="entry name" value="NAD(P)-binding Rossmann-fold domains"/>
    <property type="match status" value="1"/>
</dbReference>
<sequence length="321" mass="33597">MEKIAFIGTGVMGKSMAGHLLEGGYSLTVYNRTKAKAEDLIRQEAQWADTPGQAASGADIVISIVGYPRDVEEVYLAPGGIVDSAKKGAVLIDMTTSSPALAGKIAEKAREKGLYSLDAPVSGGDTGAKNAALSIMVGGDEDSFNKILPVFQRMGKNIVFQGGPGSGQHCKMSNQIVIASTMMAVAEALCYGLKAGLNPRTMLKSIESGAAGSWTLSNLVPRMLDGNVNPGFYVKHFIKDMGIALDSARELGLKLPGLEKAEQLYQTLAAMDRGALEQAARAAAELDSTKAMTPASFSGEARNGGDLGTQAIYLLYAAGRV</sequence>
<reference evidence="6" key="1">
    <citation type="submission" date="2021-01" db="EMBL/GenBank/DDBJ databases">
        <title>Description of Breznakiella homolactica.</title>
        <authorList>
            <person name="Song Y."/>
            <person name="Brune A."/>
        </authorList>
    </citation>
    <scope>NUCLEOTIDE SEQUENCE</scope>
    <source>
        <strain evidence="6">RmG30</strain>
    </source>
</reference>
<dbReference type="GO" id="GO:0050661">
    <property type="term" value="F:NADP binding"/>
    <property type="evidence" value="ECO:0007669"/>
    <property type="project" value="InterPro"/>
</dbReference>
<dbReference type="AlphaFoldDB" id="A0A7T7XPU2"/>
<accession>A0A7T7XPU2</accession>
<dbReference type="Gene3D" id="3.40.50.720">
    <property type="entry name" value="NAD(P)-binding Rossmann-like Domain"/>
    <property type="match status" value="1"/>
</dbReference>
<dbReference type="GO" id="GO:0016491">
    <property type="term" value="F:oxidoreductase activity"/>
    <property type="evidence" value="ECO:0007669"/>
    <property type="project" value="UniProtKB-KW"/>
</dbReference>
<gene>
    <name evidence="6" type="ORF">JFL75_05020</name>
</gene>
<dbReference type="InterPro" id="IPR006115">
    <property type="entry name" value="6PGDH_NADP-bd"/>
</dbReference>
<evidence type="ECO:0000256" key="1">
    <source>
        <dbReference type="ARBA" id="ARBA00023002"/>
    </source>
</evidence>
<evidence type="ECO:0000313" key="6">
    <source>
        <dbReference type="EMBL" id="QQO10285.1"/>
    </source>
</evidence>